<keyword evidence="1" id="KW-0732">Signal</keyword>
<feature type="chain" id="PRO_5003011190" description="Alginate export domain-containing protein" evidence="1">
    <location>
        <begin position="23"/>
        <end position="447"/>
    </location>
</feature>
<dbReference type="AlphaFoldDB" id="D0MJM0"/>
<reference evidence="2 3" key="1">
    <citation type="journal article" date="2009" name="Stand. Genomic Sci.">
        <title>Complete genome sequence of Rhodothermus marinus type strain (R-10).</title>
        <authorList>
            <person name="Nolan M."/>
            <person name="Tindall B.J."/>
            <person name="Pomrenke H."/>
            <person name="Lapidus A."/>
            <person name="Copeland A."/>
            <person name="Glavina Del Rio T."/>
            <person name="Lucas S."/>
            <person name="Chen F."/>
            <person name="Tice H."/>
            <person name="Cheng J.F."/>
            <person name="Saunders E."/>
            <person name="Han C."/>
            <person name="Bruce D."/>
            <person name="Goodwin L."/>
            <person name="Chain P."/>
            <person name="Pitluck S."/>
            <person name="Ovchinikova G."/>
            <person name="Pati A."/>
            <person name="Ivanova N."/>
            <person name="Mavromatis K."/>
            <person name="Chen A."/>
            <person name="Palaniappan K."/>
            <person name="Land M."/>
            <person name="Hauser L."/>
            <person name="Chang Y.J."/>
            <person name="Jeffries C.D."/>
            <person name="Brettin T."/>
            <person name="Goker M."/>
            <person name="Bristow J."/>
            <person name="Eisen J.A."/>
            <person name="Markowitz V."/>
            <person name="Hugenholtz P."/>
            <person name="Kyrpides N.C."/>
            <person name="Klenk H.P."/>
            <person name="Detter J.C."/>
        </authorList>
    </citation>
    <scope>NUCLEOTIDE SEQUENCE [LARGE SCALE GENOMIC DNA]</scope>
    <source>
        <strain evidence="3">ATCC 43812 / DSM 4252 / R-10</strain>
    </source>
</reference>
<name>D0MJM0_RHOM4</name>
<accession>D0MJM0</accession>
<dbReference type="Proteomes" id="UP000002221">
    <property type="component" value="Chromosome"/>
</dbReference>
<dbReference type="STRING" id="518766.Rmar_1794"/>
<dbReference type="KEGG" id="rmr:Rmar_1794"/>
<sequence length="447" mass="52292">MTHRLRWIVAGWLLLSAGPLSAQTLWQPFRFGSADDPAEQVQRVWWRRERQLEAWGGTSLIGAHWRLGTRWVFTFVTRSLTGRLDATLRTGLYGTYRPDFDSPYDALRVIDFVRYNPPRYRPVHLRLGPLTRTRLGTGHVVDFFNTTTAWDDRTVGLELGWSDRVVDVEFFAADVLPDQVAGLRLGLRPLFWAADPRTRSLTLGFSYVRDPAFRRHARLEAFNFDLTFNTLRARSVALMPFMSLAHYRHYGSGLRLGVAFQSPYVADLMTFQFRLGLDYDGEAFIPGFVGPFYPVHNLQARILDADAYPDATRYAGVTLDEARGGNAFFTEIHLLFPRSFELWYFFRRHYGTQRLSTFHLRLFLRTRELQFQTGISRAGLDDFFSLFQKMGDQSWLLFEVRYRLGRMLWLLVHARYTFERLETVPDGTRRYLVQRRFEPMAGFRWTL</sequence>
<protein>
    <recommendedName>
        <fullName evidence="4">Alginate export domain-containing protein</fullName>
    </recommendedName>
</protein>
<proteinExistence type="predicted"/>
<dbReference type="RefSeq" id="WP_012844289.1">
    <property type="nucleotide sequence ID" value="NC_013501.1"/>
</dbReference>
<gene>
    <name evidence="2" type="ordered locus">Rmar_1794</name>
</gene>
<evidence type="ECO:0008006" key="4">
    <source>
        <dbReference type="Google" id="ProtNLM"/>
    </source>
</evidence>
<feature type="signal peptide" evidence="1">
    <location>
        <begin position="1"/>
        <end position="22"/>
    </location>
</feature>
<organism evidence="2 3">
    <name type="scientific">Rhodothermus marinus (strain ATCC 43812 / DSM 4252 / R-10)</name>
    <name type="common">Rhodothermus obamensis</name>
    <dbReference type="NCBI Taxonomy" id="518766"/>
    <lineage>
        <taxon>Bacteria</taxon>
        <taxon>Pseudomonadati</taxon>
        <taxon>Rhodothermota</taxon>
        <taxon>Rhodothermia</taxon>
        <taxon>Rhodothermales</taxon>
        <taxon>Rhodothermaceae</taxon>
        <taxon>Rhodothermus</taxon>
    </lineage>
</organism>
<keyword evidence="3" id="KW-1185">Reference proteome</keyword>
<evidence type="ECO:0000313" key="3">
    <source>
        <dbReference type="Proteomes" id="UP000002221"/>
    </source>
</evidence>
<evidence type="ECO:0000313" key="2">
    <source>
        <dbReference type="EMBL" id="ACY48678.1"/>
    </source>
</evidence>
<dbReference type="OrthoDB" id="1522978at2"/>
<dbReference type="EMBL" id="CP001807">
    <property type="protein sequence ID" value="ACY48678.1"/>
    <property type="molecule type" value="Genomic_DNA"/>
</dbReference>
<evidence type="ECO:0000256" key="1">
    <source>
        <dbReference type="SAM" id="SignalP"/>
    </source>
</evidence>
<dbReference type="HOGENOM" id="CLU_612329_0_0_10"/>